<organism evidence="1 4">
    <name type="scientific">Fervidobacterium pennivorans</name>
    <dbReference type="NCBI Taxonomy" id="93466"/>
    <lineage>
        <taxon>Bacteria</taxon>
        <taxon>Thermotogati</taxon>
        <taxon>Thermotogota</taxon>
        <taxon>Thermotogae</taxon>
        <taxon>Thermotogales</taxon>
        <taxon>Fervidobacteriaceae</taxon>
        <taxon>Fervidobacterium</taxon>
    </lineage>
</organism>
<dbReference type="EMBL" id="DSZT01000181">
    <property type="protein sequence ID" value="HGU42402.1"/>
    <property type="molecule type" value="Genomic_DNA"/>
</dbReference>
<dbReference type="Proteomes" id="UP000077096">
    <property type="component" value="Chromosome"/>
</dbReference>
<dbReference type="EMBL" id="DTBH01000170">
    <property type="protein sequence ID" value="HGQ77880.1"/>
    <property type="molecule type" value="Genomic_DNA"/>
</dbReference>
<evidence type="ECO:0000313" key="4">
    <source>
        <dbReference type="Proteomes" id="UP000077096"/>
    </source>
</evidence>
<dbReference type="EMBL" id="CP011393">
    <property type="protein sequence ID" value="ANE40910.1"/>
    <property type="molecule type" value="Genomic_DNA"/>
</dbReference>
<evidence type="ECO:0000313" key="2">
    <source>
        <dbReference type="EMBL" id="HGQ77880.1"/>
    </source>
</evidence>
<name>A0A172T1P0_FERPE</name>
<dbReference type="KEGG" id="fng:JM64_02015"/>
<evidence type="ECO:0000313" key="1">
    <source>
        <dbReference type="EMBL" id="ANE40910.1"/>
    </source>
</evidence>
<sequence>MTISGINSILGPMYHQMSVGVKGVSTSGPSVSDVNQQVEQAKELMLRTLEFAFYKQQDMNLKLVRIAGELFQGKNLDVTV</sequence>
<reference evidence="2" key="2">
    <citation type="journal article" date="2020" name="mSystems">
        <title>Genome- and Community-Level Interaction Insights into Carbon Utilization and Element Cycling Functions of Hydrothermarchaeota in Hydrothermal Sediment.</title>
        <authorList>
            <person name="Zhou Z."/>
            <person name="Liu Y."/>
            <person name="Xu W."/>
            <person name="Pan J."/>
            <person name="Luo Z.H."/>
            <person name="Li M."/>
        </authorList>
    </citation>
    <scope>NUCLEOTIDE SEQUENCE [LARGE SCALE GENOMIC DNA]</scope>
    <source>
        <strain evidence="3">SpSt-604</strain>
        <strain evidence="2">SpSt-640</strain>
    </source>
</reference>
<protein>
    <submittedName>
        <fullName evidence="1">Uncharacterized protein</fullName>
    </submittedName>
</protein>
<accession>A0A172T1P0</accession>
<evidence type="ECO:0000313" key="3">
    <source>
        <dbReference type="EMBL" id="HGU42402.1"/>
    </source>
</evidence>
<dbReference type="PATRIC" id="fig|93466.3.peg.454"/>
<proteinExistence type="predicted"/>
<gene>
    <name evidence="3" type="ORF">ENT72_05770</name>
    <name evidence="2" type="ORF">ENU12_08310</name>
    <name evidence="1" type="ORF">JM64_02015</name>
</gene>
<dbReference type="AlphaFoldDB" id="A0A172T1P0"/>
<dbReference type="OrthoDB" id="37812at2"/>
<reference evidence="1 4" key="1">
    <citation type="submission" date="2014-08" db="EMBL/GenBank/DDBJ databases">
        <title>Fervidobacterium pennivorans DYC genome.</title>
        <authorList>
            <person name="Wushke S."/>
        </authorList>
    </citation>
    <scope>NUCLEOTIDE SEQUENCE [LARGE SCALE GENOMIC DNA]</scope>
    <source>
        <strain evidence="1 4">DYC</strain>
    </source>
</reference>